<reference evidence="1" key="1">
    <citation type="submission" date="2021-03" db="EMBL/GenBank/DDBJ databases">
        <authorList>
            <person name="Sun Q."/>
        </authorList>
    </citation>
    <scope>NUCLEOTIDE SEQUENCE</scope>
    <source>
        <strain evidence="1">CCM 8862</strain>
    </source>
</reference>
<evidence type="ECO:0000313" key="2">
    <source>
        <dbReference type="Proteomes" id="UP000664332"/>
    </source>
</evidence>
<organism evidence="1 2">
    <name type="scientific">Corynebacterium mendelii</name>
    <dbReference type="NCBI Taxonomy" id="2765362"/>
    <lineage>
        <taxon>Bacteria</taxon>
        <taxon>Bacillati</taxon>
        <taxon>Actinomycetota</taxon>
        <taxon>Actinomycetes</taxon>
        <taxon>Mycobacteriales</taxon>
        <taxon>Corynebacteriaceae</taxon>
        <taxon>Corynebacterium</taxon>
    </lineage>
</organism>
<dbReference type="AlphaFoldDB" id="A0A939IWU1"/>
<protein>
    <submittedName>
        <fullName evidence="1">DUF4244 domain-containing protein</fullName>
    </submittedName>
</protein>
<sequence length="57" mass="6003">MLRQLATDQRGMTTIEYAMCTLAAAALAAVLYGVVTSETMATALQDIIDKALNSAPL</sequence>
<dbReference type="Pfam" id="PF14029">
    <property type="entry name" value="DUF4244"/>
    <property type="match status" value="1"/>
</dbReference>
<keyword evidence="2" id="KW-1185">Reference proteome</keyword>
<name>A0A939IWU1_9CORY</name>
<dbReference type="EMBL" id="JAFLEQ010000008">
    <property type="protein sequence ID" value="MBN9643790.1"/>
    <property type="molecule type" value="Genomic_DNA"/>
</dbReference>
<evidence type="ECO:0000313" key="1">
    <source>
        <dbReference type="EMBL" id="MBN9643790.1"/>
    </source>
</evidence>
<dbReference type="Proteomes" id="UP000664332">
    <property type="component" value="Unassembled WGS sequence"/>
</dbReference>
<gene>
    <name evidence="1" type="ORF">JZY06_04010</name>
</gene>
<accession>A0A939IWU1</accession>
<proteinExistence type="predicted"/>
<dbReference type="InterPro" id="IPR025338">
    <property type="entry name" value="DUF4244"/>
</dbReference>
<comment type="caution">
    <text evidence="1">The sequence shown here is derived from an EMBL/GenBank/DDBJ whole genome shotgun (WGS) entry which is preliminary data.</text>
</comment>